<proteinExistence type="predicted"/>
<reference evidence="1 2" key="1">
    <citation type="journal article" date="2019" name="Int. J. Syst. Evol. Microbiol.">
        <title>The Global Catalogue of Microorganisms (GCM) 10K type strain sequencing project: providing services to taxonomists for standard genome sequencing and annotation.</title>
        <authorList>
            <consortium name="The Broad Institute Genomics Platform"/>
            <consortium name="The Broad Institute Genome Sequencing Center for Infectious Disease"/>
            <person name="Wu L."/>
            <person name="Ma J."/>
        </authorList>
    </citation>
    <scope>NUCLEOTIDE SEQUENCE [LARGE SCALE GENOMIC DNA]</scope>
    <source>
        <strain evidence="1 2">CGMCC 1.3240</strain>
    </source>
</reference>
<evidence type="ECO:0008006" key="3">
    <source>
        <dbReference type="Google" id="ProtNLM"/>
    </source>
</evidence>
<organism evidence="1 2">
    <name type="scientific">Halalkalicoccus tibetensis</name>
    <dbReference type="NCBI Taxonomy" id="175632"/>
    <lineage>
        <taxon>Archaea</taxon>
        <taxon>Methanobacteriati</taxon>
        <taxon>Methanobacteriota</taxon>
        <taxon>Stenosarchaea group</taxon>
        <taxon>Halobacteria</taxon>
        <taxon>Halobacteriales</taxon>
        <taxon>Halococcaceae</taxon>
        <taxon>Halalkalicoccus</taxon>
    </lineage>
</organism>
<dbReference type="RefSeq" id="WP_340604908.1">
    <property type="nucleotide sequence ID" value="NZ_JBBMXV010000004.1"/>
</dbReference>
<evidence type="ECO:0000313" key="1">
    <source>
        <dbReference type="EMBL" id="MFC6906353.1"/>
    </source>
</evidence>
<dbReference type="Proteomes" id="UP001596312">
    <property type="component" value="Unassembled WGS sequence"/>
</dbReference>
<dbReference type="AlphaFoldDB" id="A0ABD5V471"/>
<sequence length="88" mass="9673">MSDTDAGGDADERKESTTWLDTADSVIDRNLARDETIELTAEDLTVDVPTEFGESPPATVRLNGSVKISSEGLSGPLFAWLDWWDDRD</sequence>
<keyword evidence="2" id="KW-1185">Reference proteome</keyword>
<name>A0ABD5V471_9EURY</name>
<comment type="caution">
    <text evidence="1">The sequence shown here is derived from an EMBL/GenBank/DDBJ whole genome shotgun (WGS) entry which is preliminary data.</text>
</comment>
<dbReference type="EMBL" id="JBHSXQ010000004">
    <property type="protein sequence ID" value="MFC6906353.1"/>
    <property type="molecule type" value="Genomic_DNA"/>
</dbReference>
<gene>
    <name evidence="1" type="ORF">ACFQGH_14245</name>
</gene>
<accession>A0ABD5V471</accession>
<evidence type="ECO:0000313" key="2">
    <source>
        <dbReference type="Proteomes" id="UP001596312"/>
    </source>
</evidence>
<protein>
    <recommendedName>
        <fullName evidence="3">Amphi-Trp domain-containing protein</fullName>
    </recommendedName>
</protein>